<dbReference type="OrthoDB" id="8067747at2759"/>
<evidence type="ECO:0000313" key="2">
    <source>
        <dbReference type="RefSeq" id="XP_034105421.1"/>
    </source>
</evidence>
<proteinExistence type="predicted"/>
<accession>A0A6P8WNZ6</accession>
<protein>
    <submittedName>
        <fullName evidence="2">Uncharacterized protein LOC117568714</fullName>
    </submittedName>
</protein>
<sequence>MPEDGIKAEHCNRGVSFSVQILKRVDQSKEIFSKMIAINATNYREFSTKSSQKSTSTGAVVNLKKLLKTVKRIFAHSKSEASSTAEVAAVSSCLTEEEFQNLLNEQIEAAHNALC</sequence>
<dbReference type="GeneID" id="117568714"/>
<gene>
    <name evidence="2" type="primary">LOC117568714</name>
</gene>
<dbReference type="RefSeq" id="XP_034105421.1">
    <property type="nucleotide sequence ID" value="XM_034249530.2"/>
</dbReference>
<reference evidence="2" key="1">
    <citation type="submission" date="2025-08" db="UniProtKB">
        <authorList>
            <consortium name="RefSeq"/>
        </authorList>
    </citation>
    <scope>IDENTIFICATION</scope>
    <source>
        <strain evidence="2">15112-1751.03</strain>
        <tissue evidence="2">Whole Adult</tissue>
    </source>
</reference>
<evidence type="ECO:0000313" key="1">
    <source>
        <dbReference type="Proteomes" id="UP000515160"/>
    </source>
</evidence>
<keyword evidence="1" id="KW-1185">Reference proteome</keyword>
<organism evidence="1 2">
    <name type="scientific">Drosophila albomicans</name>
    <name type="common">Fruit fly</name>
    <dbReference type="NCBI Taxonomy" id="7291"/>
    <lineage>
        <taxon>Eukaryota</taxon>
        <taxon>Metazoa</taxon>
        <taxon>Ecdysozoa</taxon>
        <taxon>Arthropoda</taxon>
        <taxon>Hexapoda</taxon>
        <taxon>Insecta</taxon>
        <taxon>Pterygota</taxon>
        <taxon>Neoptera</taxon>
        <taxon>Endopterygota</taxon>
        <taxon>Diptera</taxon>
        <taxon>Brachycera</taxon>
        <taxon>Muscomorpha</taxon>
        <taxon>Ephydroidea</taxon>
        <taxon>Drosophilidae</taxon>
        <taxon>Drosophila</taxon>
    </lineage>
</organism>
<dbReference type="Proteomes" id="UP000515160">
    <property type="component" value="Chromosome 3"/>
</dbReference>
<name>A0A6P8WNZ6_DROAB</name>
<dbReference type="AlphaFoldDB" id="A0A6P8WNZ6"/>